<feature type="transmembrane region" description="Helical" evidence="1">
    <location>
        <begin position="218"/>
        <end position="239"/>
    </location>
</feature>
<dbReference type="InterPro" id="IPR016137">
    <property type="entry name" value="RGS"/>
</dbReference>
<feature type="transmembrane region" description="Helical" evidence="1">
    <location>
        <begin position="191"/>
        <end position="212"/>
    </location>
</feature>
<sequence length="496" mass="55222">MLIHLLLCLGYNMSGRCTLAICRSRTVRYPQTNLLFTVRLALSSHGMDDAYSWVMWTLLCVQVLLYLPAMILFLARMDRHPIRPRLPVLTAVLITCFVIDDIVQGLCVLDSAALPAGLFAWVSAPAVTALSSCLFAIGSDCLLLRYAHVFCRYRLTQARILAAATGPESGTVSSVDRWLLRHPHAGSPHTISVSVAALAVFHAGIALVYLLHPSAWLTAWQTAWSAMVFAGMVVFAYALRPCHDGFSIRWELINVTRVSFVAVVADIVFDGDGVPITLLVRWVAIQSLIVLTLIMPLVWSVRQVGPARVTMSEMLETTVCRAAFRLFLASEFCIENLLFLDEVDAFHSRYYRRHKLVHFSPSLSATPDSDSVLSLSADKPMPDEDRLQVDAQLIYDKFIKRNAPFEVTLSGRLRDRYAMTFEDSSSAEPQHRFKVSDVVPVGTGMSTPQGSLHMILVVDSNVFREAAREVTSLLENGPWVHFQQTPIAQELLHMGC</sequence>
<keyword evidence="1" id="KW-0472">Membrane</keyword>
<dbReference type="SMART" id="SM00315">
    <property type="entry name" value="RGS"/>
    <property type="match status" value="1"/>
</dbReference>
<protein>
    <recommendedName>
        <fullName evidence="2">RGS domain-containing protein</fullName>
    </recommendedName>
</protein>
<keyword evidence="1" id="KW-1133">Transmembrane helix</keyword>
<dbReference type="SUPFAM" id="SSF48097">
    <property type="entry name" value="Regulator of G-protein signaling, RGS"/>
    <property type="match status" value="1"/>
</dbReference>
<dbReference type="EMBL" id="OVEO01000003">
    <property type="protein sequence ID" value="SPQ95038.1"/>
    <property type="molecule type" value="Genomic_DNA"/>
</dbReference>
<feature type="transmembrane region" description="Helical" evidence="1">
    <location>
        <begin position="251"/>
        <end position="269"/>
    </location>
</feature>
<proteinExistence type="predicted"/>
<dbReference type="EMBL" id="CDSF01000133">
    <property type="protein sequence ID" value="CEP02935.1"/>
    <property type="molecule type" value="Genomic_DNA"/>
</dbReference>
<dbReference type="Gene3D" id="1.10.167.10">
    <property type="entry name" value="Regulator of G-protein Signalling 4, domain 2"/>
    <property type="match status" value="1"/>
</dbReference>
<accession>A0A0G4J5S9</accession>
<name>A0A0G4J5S9_PLABS</name>
<evidence type="ECO:0000313" key="6">
    <source>
        <dbReference type="Proteomes" id="UP000290189"/>
    </source>
</evidence>
<evidence type="ECO:0000313" key="3">
    <source>
        <dbReference type="EMBL" id="CEP02935.1"/>
    </source>
</evidence>
<dbReference type="Pfam" id="PF00615">
    <property type="entry name" value="RGS"/>
    <property type="match status" value="1"/>
</dbReference>
<evidence type="ECO:0000256" key="1">
    <source>
        <dbReference type="SAM" id="Phobius"/>
    </source>
</evidence>
<dbReference type="PANTHER" id="PTHR10845:SF192">
    <property type="entry name" value="DOUBLE HIT, ISOFORM B"/>
    <property type="match status" value="1"/>
</dbReference>
<evidence type="ECO:0000313" key="4">
    <source>
        <dbReference type="EMBL" id="SPQ95038.1"/>
    </source>
</evidence>
<evidence type="ECO:0000313" key="5">
    <source>
        <dbReference type="Proteomes" id="UP000039324"/>
    </source>
</evidence>
<dbReference type="PANTHER" id="PTHR10845">
    <property type="entry name" value="REGULATOR OF G PROTEIN SIGNALING"/>
    <property type="match status" value="1"/>
</dbReference>
<dbReference type="PROSITE" id="PS50132">
    <property type="entry name" value="RGS"/>
    <property type="match status" value="1"/>
</dbReference>
<feature type="transmembrane region" description="Helical" evidence="1">
    <location>
        <begin position="118"/>
        <end position="144"/>
    </location>
</feature>
<reference evidence="4 6" key="2">
    <citation type="submission" date="2018-03" db="EMBL/GenBank/DDBJ databases">
        <authorList>
            <person name="Fogelqvist J."/>
        </authorList>
    </citation>
    <scope>NUCLEOTIDE SEQUENCE [LARGE SCALE GENOMIC DNA]</scope>
</reference>
<geneLocation type="mitochondrion" evidence="4"/>
<feature type="domain" description="RGS" evidence="2">
    <location>
        <begin position="310"/>
        <end position="492"/>
    </location>
</feature>
<organism evidence="3 5">
    <name type="scientific">Plasmodiophora brassicae</name>
    <name type="common">Clubroot disease agent</name>
    <dbReference type="NCBI Taxonomy" id="37360"/>
    <lineage>
        <taxon>Eukaryota</taxon>
        <taxon>Sar</taxon>
        <taxon>Rhizaria</taxon>
        <taxon>Endomyxa</taxon>
        <taxon>Phytomyxea</taxon>
        <taxon>Plasmodiophorida</taxon>
        <taxon>Plasmodiophoridae</taxon>
        <taxon>Plasmodiophora</taxon>
    </lineage>
</organism>
<dbReference type="InterPro" id="IPR036305">
    <property type="entry name" value="RGS_sf"/>
</dbReference>
<dbReference type="Proteomes" id="UP000039324">
    <property type="component" value="Unassembled WGS sequence"/>
</dbReference>
<dbReference type="Proteomes" id="UP000290189">
    <property type="component" value="Unassembled WGS sequence"/>
</dbReference>
<dbReference type="CDD" id="cd07440">
    <property type="entry name" value="RGS"/>
    <property type="match status" value="1"/>
</dbReference>
<reference evidence="3 5" key="1">
    <citation type="submission" date="2015-02" db="EMBL/GenBank/DDBJ databases">
        <authorList>
            <person name="Chooi Y.-H."/>
        </authorList>
    </citation>
    <scope>NUCLEOTIDE SEQUENCE [LARGE SCALE GENOMIC DNA]</scope>
    <source>
        <strain evidence="3">E3</strain>
    </source>
</reference>
<dbReference type="InterPro" id="IPR044926">
    <property type="entry name" value="RGS_subdomain_2"/>
</dbReference>
<dbReference type="OrthoDB" id="196547at2759"/>
<keyword evidence="5" id="KW-1185">Reference proteome</keyword>
<feature type="transmembrane region" description="Helical" evidence="1">
    <location>
        <begin position="281"/>
        <end position="301"/>
    </location>
</feature>
<gene>
    <name evidence="3" type="ORF">PBRA_002901</name>
    <name evidence="4" type="ORF">PLBR_LOCUS2253</name>
</gene>
<keyword evidence="4" id="KW-0496">Mitochondrion</keyword>
<evidence type="ECO:0000259" key="2">
    <source>
        <dbReference type="PROSITE" id="PS50132"/>
    </source>
</evidence>
<dbReference type="AlphaFoldDB" id="A0A0G4J5S9"/>
<feature type="transmembrane region" description="Helical" evidence="1">
    <location>
        <begin position="53"/>
        <end position="74"/>
    </location>
</feature>
<feature type="transmembrane region" description="Helical" evidence="1">
    <location>
        <begin position="86"/>
        <end position="106"/>
    </location>
</feature>
<keyword evidence="1" id="KW-0812">Transmembrane</keyword>